<reference evidence="2 3" key="1">
    <citation type="submission" date="2013-03" db="EMBL/GenBank/DDBJ databases">
        <title>The Genome Sequence of Enterococcus dispar ATCC_51266 (Illumina only assembly).</title>
        <authorList>
            <consortium name="The Broad Institute Genomics Platform"/>
            <consortium name="The Broad Institute Genome Sequencing Center for Infectious Disease"/>
            <person name="Earl A."/>
            <person name="Russ C."/>
            <person name="Gilmore M."/>
            <person name="Surin D."/>
            <person name="Walker B."/>
            <person name="Young S."/>
            <person name="Zeng Q."/>
            <person name="Gargeya S."/>
            <person name="Fitzgerald M."/>
            <person name="Haas B."/>
            <person name="Abouelleil A."/>
            <person name="Allen A.W."/>
            <person name="Alvarado L."/>
            <person name="Arachchi H.M."/>
            <person name="Berlin A.M."/>
            <person name="Chapman S.B."/>
            <person name="Gainer-Dewar J."/>
            <person name="Goldberg J."/>
            <person name="Griggs A."/>
            <person name="Gujja S."/>
            <person name="Hansen M."/>
            <person name="Howarth C."/>
            <person name="Imamovic A."/>
            <person name="Ireland A."/>
            <person name="Larimer J."/>
            <person name="McCowan C."/>
            <person name="Murphy C."/>
            <person name="Pearson M."/>
            <person name="Poon T.W."/>
            <person name="Priest M."/>
            <person name="Roberts A."/>
            <person name="Saif S."/>
            <person name="Shea T."/>
            <person name="Sisk P."/>
            <person name="Sykes S."/>
            <person name="Wortman J."/>
            <person name="Nusbaum C."/>
            <person name="Birren B."/>
        </authorList>
    </citation>
    <scope>NUCLEOTIDE SEQUENCE [LARGE SCALE GENOMIC DNA]</scope>
    <source>
        <strain evidence="2 3">ATCC 51266</strain>
    </source>
</reference>
<dbReference type="AlphaFoldDB" id="S1NBA7"/>
<evidence type="ECO:0000259" key="1">
    <source>
        <dbReference type="Pfam" id="PF08280"/>
    </source>
</evidence>
<dbReference type="HOGENOM" id="CLU_043933_0_0_9"/>
<dbReference type="Proteomes" id="UP000014127">
    <property type="component" value="Unassembled WGS sequence"/>
</dbReference>
<proteinExistence type="predicted"/>
<gene>
    <name evidence="2" type="ORF">OMK_02269</name>
</gene>
<name>S1NBA7_9ENTE</name>
<dbReference type="PATRIC" id="fig|1139219.3.peg.2213"/>
<comment type="caution">
    <text evidence="2">The sequence shown here is derived from an EMBL/GenBank/DDBJ whole genome shotgun (WGS) entry which is preliminary data.</text>
</comment>
<feature type="domain" description="M protein trans-acting positive regulator (MGA) HTH" evidence="1">
    <location>
        <begin position="7"/>
        <end position="47"/>
    </location>
</feature>
<dbReference type="InterPro" id="IPR013199">
    <property type="entry name" value="HTH_Mga_DNA-bd_dom"/>
</dbReference>
<protein>
    <recommendedName>
        <fullName evidence="1">M protein trans-acting positive regulator (MGA) HTH domain-containing protein</fullName>
    </recommendedName>
</protein>
<evidence type="ECO:0000313" key="3">
    <source>
        <dbReference type="Proteomes" id="UP000014127"/>
    </source>
</evidence>
<dbReference type="RefSeq" id="WP_016173389.1">
    <property type="nucleotide sequence ID" value="NZ_ASWK01000001.1"/>
</dbReference>
<dbReference type="OrthoDB" id="2191819at2"/>
<sequence length="480" mass="56883">MLEKYIEKNIFRKVYICEHVFEYQEIKIDEIANLLDVSLPTIQHDIECILEQLDYFIDSVTKDHHLYKILFKHGITRTELTQTIYSSSYFLRFLAHYFAGEFSSTQLVDNEFISLSKVYAVKKQILDFFKENNYLKEKQILIPEFDIRNLLLALTRYIDWQGYEQQHTEVQNAIEEVIQFVEKNFFDRRYCIDERKYITRGIEIAMGRVDFPLTFPKIERQEAEKKPLFQLVKTGLAMQKNLHLQEADTYFIFSLFNSRNYTNSTIDLFKKDFAIVYKSFVQKNPFLQELVVDIAAHICALDSEDEIFQQAFLQLMRTTWADGQVFLPESLQILTPKQKELYTLILEILENWRIRHNFSIRWNCNLISKFTKSIYVLLQKNCKCTPKEIFIVSDNSFKQMYYRQRLMEVVHAPHKVNVAIYHSLAELKNEFLYSCERIVLCDASVYQSGQDTKKTVILPISLRSTDQVISELTQKLALLG</sequence>
<evidence type="ECO:0000313" key="2">
    <source>
        <dbReference type="EMBL" id="EOT39273.1"/>
    </source>
</evidence>
<dbReference type="eggNOG" id="COG3711">
    <property type="taxonomic scope" value="Bacteria"/>
</dbReference>
<accession>S1NBA7</accession>
<keyword evidence="3" id="KW-1185">Reference proteome</keyword>
<dbReference type="Pfam" id="PF08280">
    <property type="entry name" value="HTH_Mga"/>
    <property type="match status" value="1"/>
</dbReference>
<organism evidence="2 3">
    <name type="scientific">Enterococcus dispar ATCC 51266</name>
    <dbReference type="NCBI Taxonomy" id="1139219"/>
    <lineage>
        <taxon>Bacteria</taxon>
        <taxon>Bacillati</taxon>
        <taxon>Bacillota</taxon>
        <taxon>Bacilli</taxon>
        <taxon>Lactobacillales</taxon>
        <taxon>Enterococcaceae</taxon>
        <taxon>Enterococcus</taxon>
    </lineage>
</organism>
<dbReference type="EMBL" id="AHYR01000011">
    <property type="protein sequence ID" value="EOT39273.1"/>
    <property type="molecule type" value="Genomic_DNA"/>
</dbReference>
<dbReference type="STRING" id="44009.RV01_GL001833"/>